<proteinExistence type="predicted"/>
<name>B9LZT8_GEODF</name>
<dbReference type="KEGG" id="geo:Geob_0535"/>
<dbReference type="HOGENOM" id="CLU_2787950_0_0_7"/>
<sequence>MEYSVGKIPAAYSIDADKHGPGRERKKGHLVQKVEAHDSISISDEARQRSADEEGAEEASGESDQVTK</sequence>
<protein>
    <submittedName>
        <fullName evidence="2">Uncharacterized protein</fullName>
    </submittedName>
</protein>
<dbReference type="RefSeq" id="WP_012645631.1">
    <property type="nucleotide sequence ID" value="NC_011979.1"/>
</dbReference>
<evidence type="ECO:0000313" key="2">
    <source>
        <dbReference type="EMBL" id="ACM18902.1"/>
    </source>
</evidence>
<evidence type="ECO:0000313" key="3">
    <source>
        <dbReference type="Proteomes" id="UP000007721"/>
    </source>
</evidence>
<dbReference type="Proteomes" id="UP000007721">
    <property type="component" value="Chromosome"/>
</dbReference>
<keyword evidence="3" id="KW-1185">Reference proteome</keyword>
<organism evidence="2 3">
    <name type="scientific">Geotalea daltonii (strain DSM 22248 / JCM 15807 / FRC-32)</name>
    <name type="common">Geobacter daltonii</name>
    <dbReference type="NCBI Taxonomy" id="316067"/>
    <lineage>
        <taxon>Bacteria</taxon>
        <taxon>Pseudomonadati</taxon>
        <taxon>Thermodesulfobacteriota</taxon>
        <taxon>Desulfuromonadia</taxon>
        <taxon>Geobacterales</taxon>
        <taxon>Geobacteraceae</taxon>
        <taxon>Geotalea</taxon>
    </lineage>
</organism>
<accession>B9LZT8</accession>
<reference evidence="2 3" key="1">
    <citation type="submission" date="2009-01" db="EMBL/GenBank/DDBJ databases">
        <title>Complete sequence of Geobacter sp. FRC-32.</title>
        <authorList>
            <consortium name="US DOE Joint Genome Institute"/>
            <person name="Lucas S."/>
            <person name="Copeland A."/>
            <person name="Lapidus A."/>
            <person name="Glavina del Rio T."/>
            <person name="Dalin E."/>
            <person name="Tice H."/>
            <person name="Bruce D."/>
            <person name="Goodwin L."/>
            <person name="Pitluck S."/>
            <person name="Saunders E."/>
            <person name="Brettin T."/>
            <person name="Detter J.C."/>
            <person name="Han C."/>
            <person name="Larimer F."/>
            <person name="Land M."/>
            <person name="Hauser L."/>
            <person name="Kyrpides N."/>
            <person name="Ovchinnikova G."/>
            <person name="Kostka J."/>
            <person name="Richardson P."/>
        </authorList>
    </citation>
    <scope>NUCLEOTIDE SEQUENCE [LARGE SCALE GENOMIC DNA]</scope>
    <source>
        <strain evidence="3">DSM 22248 / JCM 15807 / FRC-32</strain>
    </source>
</reference>
<dbReference type="STRING" id="316067.Geob_0535"/>
<dbReference type="AlphaFoldDB" id="B9LZT8"/>
<feature type="compositionally biased region" description="Basic and acidic residues" evidence="1">
    <location>
        <begin position="32"/>
        <end position="52"/>
    </location>
</feature>
<gene>
    <name evidence="2" type="ordered locus">Geob_0535</name>
</gene>
<feature type="region of interest" description="Disordered" evidence="1">
    <location>
        <begin position="1"/>
        <end position="68"/>
    </location>
</feature>
<evidence type="ECO:0000256" key="1">
    <source>
        <dbReference type="SAM" id="MobiDB-lite"/>
    </source>
</evidence>
<dbReference type="EMBL" id="CP001390">
    <property type="protein sequence ID" value="ACM18902.1"/>
    <property type="molecule type" value="Genomic_DNA"/>
</dbReference>